<dbReference type="RefSeq" id="XP_043165358.1">
    <property type="nucleotide sequence ID" value="XM_043309423.1"/>
</dbReference>
<accession>A0A8J2N2R2</accession>
<evidence type="ECO:0000313" key="2">
    <source>
        <dbReference type="EMBL" id="CAG5146106.1"/>
    </source>
</evidence>
<feature type="compositionally biased region" description="Basic and acidic residues" evidence="1">
    <location>
        <begin position="204"/>
        <end position="213"/>
    </location>
</feature>
<dbReference type="OrthoDB" id="3685826at2759"/>
<gene>
    <name evidence="2" type="ORF">ALTATR162_LOCUS1825</name>
</gene>
<feature type="compositionally biased region" description="Acidic residues" evidence="1">
    <location>
        <begin position="124"/>
        <end position="133"/>
    </location>
</feature>
<evidence type="ECO:0000313" key="3">
    <source>
        <dbReference type="Proteomes" id="UP000676310"/>
    </source>
</evidence>
<feature type="region of interest" description="Disordered" evidence="1">
    <location>
        <begin position="114"/>
        <end position="133"/>
    </location>
</feature>
<dbReference type="EMBL" id="CAJRGZ010000015">
    <property type="protein sequence ID" value="CAG5146106.1"/>
    <property type="molecule type" value="Genomic_DNA"/>
</dbReference>
<feature type="region of interest" description="Disordered" evidence="1">
    <location>
        <begin position="138"/>
        <end position="236"/>
    </location>
</feature>
<feature type="compositionally biased region" description="Basic residues" evidence="1">
    <location>
        <begin position="214"/>
        <end position="236"/>
    </location>
</feature>
<comment type="caution">
    <text evidence="2">The sequence shown here is derived from an EMBL/GenBank/DDBJ whole genome shotgun (WGS) entry which is preliminary data.</text>
</comment>
<proteinExistence type="predicted"/>
<sequence>MIRDKVIPEKKGEEPRLDSGAALSDPVALSDPPAFIGGSEPDDKLTMPTLRNTNWDYGAPKARYRKNELQLRQPKAFPIKVLKITLSRAHEEAELEAAAKRYVDPEFEIYEDLEQDDYNVKIEDEGEDEEAEEIAEKVAEGFAYDSADGSADDSDASTELPVSKTITRKPAALVDSRGRTRAATTLRKAQKVSESTMPTSVSPENKEDATVDNKKHKHGSTRVAKQPRKTLPKKPV</sequence>
<name>A0A8J2N2R2_9PLEO</name>
<feature type="compositionally biased region" description="Low complexity" evidence="1">
    <location>
        <begin position="140"/>
        <end position="149"/>
    </location>
</feature>
<protein>
    <submittedName>
        <fullName evidence="2">Uncharacterized protein</fullName>
    </submittedName>
</protein>
<evidence type="ECO:0000256" key="1">
    <source>
        <dbReference type="SAM" id="MobiDB-lite"/>
    </source>
</evidence>
<feature type="region of interest" description="Disordered" evidence="1">
    <location>
        <begin position="1"/>
        <end position="52"/>
    </location>
</feature>
<organism evidence="2 3">
    <name type="scientific">Alternaria atra</name>
    <dbReference type="NCBI Taxonomy" id="119953"/>
    <lineage>
        <taxon>Eukaryota</taxon>
        <taxon>Fungi</taxon>
        <taxon>Dikarya</taxon>
        <taxon>Ascomycota</taxon>
        <taxon>Pezizomycotina</taxon>
        <taxon>Dothideomycetes</taxon>
        <taxon>Pleosporomycetidae</taxon>
        <taxon>Pleosporales</taxon>
        <taxon>Pleosporineae</taxon>
        <taxon>Pleosporaceae</taxon>
        <taxon>Alternaria</taxon>
        <taxon>Alternaria sect. Ulocladioides</taxon>
    </lineage>
</organism>
<reference evidence="2" key="1">
    <citation type="submission" date="2021-05" db="EMBL/GenBank/DDBJ databases">
        <authorList>
            <person name="Stam R."/>
        </authorList>
    </citation>
    <scope>NUCLEOTIDE SEQUENCE</scope>
    <source>
        <strain evidence="2">CS162</strain>
    </source>
</reference>
<keyword evidence="3" id="KW-1185">Reference proteome</keyword>
<dbReference type="AlphaFoldDB" id="A0A8J2N2R2"/>
<feature type="compositionally biased region" description="Basic and acidic residues" evidence="1">
    <location>
        <begin position="1"/>
        <end position="17"/>
    </location>
</feature>
<dbReference type="GeneID" id="67013202"/>
<dbReference type="Proteomes" id="UP000676310">
    <property type="component" value="Unassembled WGS sequence"/>
</dbReference>
<feature type="compositionally biased region" description="Polar residues" evidence="1">
    <location>
        <begin position="192"/>
        <end position="203"/>
    </location>
</feature>